<dbReference type="Proteomes" id="UP001324427">
    <property type="component" value="Unassembled WGS sequence"/>
</dbReference>
<dbReference type="EMBL" id="JAVFHQ010000022">
    <property type="protein sequence ID" value="KAK4544894.1"/>
    <property type="molecule type" value="Genomic_DNA"/>
</dbReference>
<feature type="compositionally biased region" description="Low complexity" evidence="1">
    <location>
        <begin position="270"/>
        <end position="279"/>
    </location>
</feature>
<proteinExistence type="predicted"/>
<reference evidence="2 3" key="1">
    <citation type="submission" date="2021-11" db="EMBL/GenBank/DDBJ databases">
        <title>Black yeast isolated from Biological Soil Crust.</title>
        <authorList>
            <person name="Kurbessoian T."/>
        </authorList>
    </citation>
    <scope>NUCLEOTIDE SEQUENCE [LARGE SCALE GENOMIC DNA]</scope>
    <source>
        <strain evidence="2 3">CCFEE 5522</strain>
    </source>
</reference>
<evidence type="ECO:0000256" key="1">
    <source>
        <dbReference type="SAM" id="MobiDB-lite"/>
    </source>
</evidence>
<feature type="compositionally biased region" description="Basic residues" evidence="1">
    <location>
        <begin position="91"/>
        <end position="107"/>
    </location>
</feature>
<feature type="region of interest" description="Disordered" evidence="1">
    <location>
        <begin position="251"/>
        <end position="282"/>
    </location>
</feature>
<evidence type="ECO:0000313" key="2">
    <source>
        <dbReference type="EMBL" id="KAK4544894.1"/>
    </source>
</evidence>
<name>A0AAV9JHS4_9PEZI</name>
<protein>
    <submittedName>
        <fullName evidence="2">Uncharacterized protein</fullName>
    </submittedName>
</protein>
<keyword evidence="3" id="KW-1185">Reference proteome</keyword>
<dbReference type="AlphaFoldDB" id="A0AAV9JHS4"/>
<comment type="caution">
    <text evidence="2">The sequence shown here is derived from an EMBL/GenBank/DDBJ whole genome shotgun (WGS) entry which is preliminary data.</text>
</comment>
<gene>
    <name evidence="2" type="ORF">LTR36_003798</name>
</gene>
<organism evidence="2 3">
    <name type="scientific">Oleoguttula mirabilis</name>
    <dbReference type="NCBI Taxonomy" id="1507867"/>
    <lineage>
        <taxon>Eukaryota</taxon>
        <taxon>Fungi</taxon>
        <taxon>Dikarya</taxon>
        <taxon>Ascomycota</taxon>
        <taxon>Pezizomycotina</taxon>
        <taxon>Dothideomycetes</taxon>
        <taxon>Dothideomycetidae</taxon>
        <taxon>Mycosphaerellales</taxon>
        <taxon>Teratosphaeriaceae</taxon>
        <taxon>Oleoguttula</taxon>
    </lineage>
</organism>
<accession>A0AAV9JHS4</accession>
<sequence length="452" mass="47863">MAYDHQIQCASCGKSYASILDRDVGMKLTSDMASKTLANPRMGDIMKTKHLCFVHGFAQPFAAISSRFTLARTPATSVDPPVESAPAASKSRSKGKSKGKTATKTKAVRATDGTSTKKPRNRTRLPIRRAQPLNPFVCMDRTHFAFYPDGKIDIPSEARAYRQEGSKRGRSNARPPNTQHRAELLVLSDEELSIYFENEAPIWDLSLTYNGGPLRTVVDIPDKGGSYGAAPAARYAGEGSASAELATQSLFSSSHDDGGSLKTAVDTGDDAAPAAQQAGEGSVSAGLATQSLLSGSYQMFATADDADHYGSLRSTPRYGDEVTAAAYVAMARYYPGSLQDTSAAGDRVDQYSGCGSAAEYGYSGMSAPYGRQYSLDDFRCIQPVDAAQQYRGSSASSGNIFGILPATGAFSGLPGLDPAEFPRIGGGWPALNYFDNLRSTAPAPPPVDGTSV</sequence>
<evidence type="ECO:0000313" key="3">
    <source>
        <dbReference type="Proteomes" id="UP001324427"/>
    </source>
</evidence>
<feature type="region of interest" description="Disordered" evidence="1">
    <location>
        <begin position="75"/>
        <end position="123"/>
    </location>
</feature>